<dbReference type="PROSITE" id="PS51843">
    <property type="entry name" value="NR_LBD"/>
    <property type="match status" value="1"/>
</dbReference>
<reference evidence="13" key="1">
    <citation type="journal article" date="2023" name="PLoS Negl. Trop. Dis.">
        <title>A genome sequence for Biomphalaria pfeifferi, the major vector snail for the human-infecting parasite Schistosoma mansoni.</title>
        <authorList>
            <person name="Bu L."/>
            <person name="Lu L."/>
            <person name="Laidemitt M.R."/>
            <person name="Zhang S.M."/>
            <person name="Mutuku M."/>
            <person name="Mkoji G."/>
            <person name="Steinauer M."/>
            <person name="Loker E.S."/>
        </authorList>
    </citation>
    <scope>NUCLEOTIDE SEQUENCE</scope>
    <source>
        <strain evidence="13">KasaAsao</strain>
    </source>
</reference>
<accession>A0AAD8BHH8</accession>
<keyword evidence="2 9" id="KW-0863">Zinc-finger</keyword>
<dbReference type="PROSITE" id="PS51030">
    <property type="entry name" value="NUCLEAR_REC_DBD_2"/>
    <property type="match status" value="1"/>
</dbReference>
<dbReference type="InterPro" id="IPR013088">
    <property type="entry name" value="Znf_NHR/GATA"/>
</dbReference>
<feature type="compositionally biased region" description="Polar residues" evidence="10">
    <location>
        <begin position="115"/>
        <end position="127"/>
    </location>
</feature>
<evidence type="ECO:0000256" key="6">
    <source>
        <dbReference type="ARBA" id="ARBA00023163"/>
    </source>
</evidence>
<keyword evidence="4 9" id="KW-0805">Transcription regulation</keyword>
<evidence type="ECO:0000256" key="5">
    <source>
        <dbReference type="ARBA" id="ARBA00023125"/>
    </source>
</evidence>
<reference evidence="13" key="2">
    <citation type="submission" date="2023-04" db="EMBL/GenBank/DDBJ databases">
        <authorList>
            <person name="Bu L."/>
            <person name="Lu L."/>
            <person name="Laidemitt M.R."/>
            <person name="Zhang S.M."/>
            <person name="Mutuku M."/>
            <person name="Mkoji G."/>
            <person name="Steinauer M."/>
            <person name="Loker E.S."/>
        </authorList>
    </citation>
    <scope>NUCLEOTIDE SEQUENCE</scope>
    <source>
        <strain evidence="13">KasaAsao</strain>
        <tissue evidence="13">Whole Snail</tissue>
    </source>
</reference>
<dbReference type="GO" id="GO:0000978">
    <property type="term" value="F:RNA polymerase II cis-regulatory region sequence-specific DNA binding"/>
    <property type="evidence" value="ECO:0007669"/>
    <property type="project" value="TreeGrafter"/>
</dbReference>
<feature type="region of interest" description="Disordered" evidence="10">
    <location>
        <begin position="395"/>
        <end position="415"/>
    </location>
</feature>
<dbReference type="GO" id="GO:0045944">
    <property type="term" value="P:positive regulation of transcription by RNA polymerase II"/>
    <property type="evidence" value="ECO:0007669"/>
    <property type="project" value="TreeGrafter"/>
</dbReference>
<organism evidence="13 14">
    <name type="scientific">Biomphalaria pfeifferi</name>
    <name type="common">Bloodfluke planorb</name>
    <name type="synonym">Freshwater snail</name>
    <dbReference type="NCBI Taxonomy" id="112525"/>
    <lineage>
        <taxon>Eukaryota</taxon>
        <taxon>Metazoa</taxon>
        <taxon>Spiralia</taxon>
        <taxon>Lophotrochozoa</taxon>
        <taxon>Mollusca</taxon>
        <taxon>Gastropoda</taxon>
        <taxon>Heterobranchia</taxon>
        <taxon>Euthyneura</taxon>
        <taxon>Panpulmonata</taxon>
        <taxon>Hygrophila</taxon>
        <taxon>Lymnaeoidea</taxon>
        <taxon>Planorbidae</taxon>
        <taxon>Biomphalaria</taxon>
    </lineage>
</organism>
<dbReference type="CDD" id="cd06916">
    <property type="entry name" value="NR_DBD_like"/>
    <property type="match status" value="1"/>
</dbReference>
<dbReference type="PANTHER" id="PTHR24082:SF473">
    <property type="entry name" value="ECDYSONE-INDUCED PROTEIN 75B, ISOFORM B"/>
    <property type="match status" value="1"/>
</dbReference>
<keyword evidence="3 9" id="KW-0862">Zinc</keyword>
<name>A0AAD8BHH8_BIOPF</name>
<evidence type="ECO:0000256" key="4">
    <source>
        <dbReference type="ARBA" id="ARBA00023015"/>
    </source>
</evidence>
<dbReference type="PROSITE" id="PS00031">
    <property type="entry name" value="NUCLEAR_REC_DBD_1"/>
    <property type="match status" value="1"/>
</dbReference>
<evidence type="ECO:0000256" key="1">
    <source>
        <dbReference type="ARBA" id="ARBA00022723"/>
    </source>
</evidence>
<dbReference type="GO" id="GO:0000122">
    <property type="term" value="P:negative regulation of transcription by RNA polymerase II"/>
    <property type="evidence" value="ECO:0007669"/>
    <property type="project" value="TreeGrafter"/>
</dbReference>
<dbReference type="PRINTS" id="PR00047">
    <property type="entry name" value="STROIDFINGER"/>
</dbReference>
<dbReference type="GO" id="GO:0030154">
    <property type="term" value="P:cell differentiation"/>
    <property type="evidence" value="ECO:0007669"/>
    <property type="project" value="TreeGrafter"/>
</dbReference>
<evidence type="ECO:0000256" key="2">
    <source>
        <dbReference type="ARBA" id="ARBA00022771"/>
    </source>
</evidence>
<evidence type="ECO:0000256" key="9">
    <source>
        <dbReference type="RuleBase" id="RU004334"/>
    </source>
</evidence>
<keyword evidence="6 9" id="KW-0804">Transcription</keyword>
<dbReference type="Gene3D" id="1.10.565.10">
    <property type="entry name" value="Retinoid X Receptor"/>
    <property type="match status" value="1"/>
</dbReference>
<feature type="compositionally biased region" description="Low complexity" evidence="10">
    <location>
        <begin position="399"/>
        <end position="415"/>
    </location>
</feature>
<sequence>MGEVTENKDADQKVYLPPCKVCGDQAAGFHYGVNTCEACKGFFHRSLRRHKEYSCRANRTSGYCEYMPGKRKSCQYCRYQKCLQVGMSKGAIKTGRYTYVKRTEDTKEIQRLQVGRTSDNTGYSSDGNDLKKKKVRSLGDEDSPGGSSDSISEREHLLELSTSVTHDTLNETCIKMRAQNMDIDESNDCNLQHGNEGVSGRDPTQECVVDSSKSAAISSVSSAISRYKAELINRMMKSCASFLTQRSQSEAPLHSQNGASPCGAMPMSKICCVEKKANAYQLNLVEDSRLRADVSKTRLPSPMKHSAVCPSVVSELITECSANLDSRLGQNVNSTHSSLTMPYLNTGVTSSEAETSLLPPEENIALHIMEEYINTHVGMASCSHSHQLLSPVQSLLTAPTPTSPNLQPSPLSSPTSSDDIFYQAFDPPAQMTASSVPELFQDRDRIISILTESHRENVREFQDFNLMPREELRRQQLAHYEACTLKNKTFGRLDFLPENEYDEIYSVTGMDIDNRRRVISNYLTKMEKCVRSIVLFAKSIPGFSGLDINTQVELIKSSRSEFAILTSYPTVDLELGVTIGLCGFWTCKYESEKIGTDEAIKDYMKFADALQKLDLTYEEIVLLKAVSVMTTDRDSAITSSLAEAIRWELCQCLLHCLQRRHENPMRQLARYISALTQIRTVSDQFQDFLKTLRLDKYSSIEQNPLLLELFSSIIHETGESPGDNGKKDVSEESNICLLPTVLCSCQQPPQFVD</sequence>
<comment type="subcellular location">
    <subcellularLocation>
        <location evidence="9">Nucleus</location>
    </subcellularLocation>
</comment>
<feature type="domain" description="Nuclear receptor" evidence="11">
    <location>
        <begin position="16"/>
        <end position="94"/>
    </location>
</feature>
<evidence type="ECO:0000256" key="10">
    <source>
        <dbReference type="SAM" id="MobiDB-lite"/>
    </source>
</evidence>
<dbReference type="Proteomes" id="UP001233172">
    <property type="component" value="Unassembled WGS sequence"/>
</dbReference>
<dbReference type="SUPFAM" id="SSF48508">
    <property type="entry name" value="Nuclear receptor ligand-binding domain"/>
    <property type="match status" value="1"/>
</dbReference>
<evidence type="ECO:0000313" key="14">
    <source>
        <dbReference type="Proteomes" id="UP001233172"/>
    </source>
</evidence>
<dbReference type="Pfam" id="PF00104">
    <property type="entry name" value="Hormone_recep"/>
    <property type="match status" value="1"/>
</dbReference>
<keyword evidence="1 9" id="KW-0479">Metal-binding</keyword>
<evidence type="ECO:0000259" key="11">
    <source>
        <dbReference type="PROSITE" id="PS51030"/>
    </source>
</evidence>
<comment type="similarity">
    <text evidence="9">Belongs to the nuclear hormone receptor family.</text>
</comment>
<dbReference type="EMBL" id="JASAOG010000075">
    <property type="protein sequence ID" value="KAK0054686.1"/>
    <property type="molecule type" value="Genomic_DNA"/>
</dbReference>
<evidence type="ECO:0000259" key="12">
    <source>
        <dbReference type="PROSITE" id="PS51843"/>
    </source>
</evidence>
<dbReference type="Pfam" id="PF00105">
    <property type="entry name" value="zf-C4"/>
    <property type="match status" value="1"/>
</dbReference>
<dbReference type="AlphaFoldDB" id="A0AAD8BHH8"/>
<dbReference type="Gene3D" id="3.30.50.10">
    <property type="entry name" value="Erythroid Transcription Factor GATA-1, subunit A"/>
    <property type="match status" value="1"/>
</dbReference>
<dbReference type="InterPro" id="IPR035500">
    <property type="entry name" value="NHR-like_dom_sf"/>
</dbReference>
<gene>
    <name evidence="13" type="ORF">Bpfe_015783</name>
</gene>
<dbReference type="GO" id="GO:0008270">
    <property type="term" value="F:zinc ion binding"/>
    <property type="evidence" value="ECO:0007669"/>
    <property type="project" value="UniProtKB-KW"/>
</dbReference>
<dbReference type="InterPro" id="IPR001628">
    <property type="entry name" value="Znf_hrmn_rcpt"/>
</dbReference>
<dbReference type="PANTHER" id="PTHR24082">
    <property type="entry name" value="NUCLEAR HORMONE RECEPTOR"/>
    <property type="match status" value="1"/>
</dbReference>
<comment type="caution">
    <text evidence="13">The sequence shown here is derived from an EMBL/GenBank/DDBJ whole genome shotgun (WGS) entry which is preliminary data.</text>
</comment>
<keyword evidence="14" id="KW-1185">Reference proteome</keyword>
<evidence type="ECO:0000256" key="3">
    <source>
        <dbReference type="ARBA" id="ARBA00022833"/>
    </source>
</evidence>
<dbReference type="GO" id="GO:0005634">
    <property type="term" value="C:nucleus"/>
    <property type="evidence" value="ECO:0007669"/>
    <property type="project" value="UniProtKB-SubCell"/>
</dbReference>
<feature type="domain" description="NR LBD" evidence="12">
    <location>
        <begin position="488"/>
        <end position="711"/>
    </location>
</feature>
<dbReference type="InterPro" id="IPR050234">
    <property type="entry name" value="Nuclear_hormone_rcpt_NR1"/>
</dbReference>
<proteinExistence type="inferred from homology"/>
<protein>
    <submittedName>
        <fullName evidence="13">Retinoic acid receptor beta</fullName>
    </submittedName>
</protein>
<evidence type="ECO:0000256" key="7">
    <source>
        <dbReference type="ARBA" id="ARBA00023170"/>
    </source>
</evidence>
<dbReference type="SMART" id="SM00399">
    <property type="entry name" value="ZnF_C4"/>
    <property type="match status" value="1"/>
</dbReference>
<evidence type="ECO:0000256" key="8">
    <source>
        <dbReference type="ARBA" id="ARBA00023242"/>
    </source>
</evidence>
<dbReference type="GO" id="GO:0009755">
    <property type="term" value="P:hormone-mediated signaling pathway"/>
    <property type="evidence" value="ECO:0007669"/>
    <property type="project" value="TreeGrafter"/>
</dbReference>
<keyword evidence="8 9" id="KW-0539">Nucleus</keyword>
<evidence type="ECO:0000313" key="13">
    <source>
        <dbReference type="EMBL" id="KAK0054686.1"/>
    </source>
</evidence>
<keyword evidence="7 9" id="KW-0675">Receptor</keyword>
<feature type="region of interest" description="Disordered" evidence="10">
    <location>
        <begin position="110"/>
        <end position="153"/>
    </location>
</feature>
<dbReference type="SMART" id="SM00430">
    <property type="entry name" value="HOLI"/>
    <property type="match status" value="1"/>
</dbReference>
<dbReference type="SUPFAM" id="SSF57716">
    <property type="entry name" value="Glucocorticoid receptor-like (DNA-binding domain)"/>
    <property type="match status" value="1"/>
</dbReference>
<keyword evidence="5 9" id="KW-0238">DNA-binding</keyword>
<dbReference type="GO" id="GO:0004879">
    <property type="term" value="F:nuclear receptor activity"/>
    <property type="evidence" value="ECO:0007669"/>
    <property type="project" value="TreeGrafter"/>
</dbReference>
<dbReference type="InterPro" id="IPR000536">
    <property type="entry name" value="Nucl_hrmn_rcpt_lig-bd"/>
</dbReference>